<feature type="transmembrane region" description="Helical" evidence="1">
    <location>
        <begin position="71"/>
        <end position="89"/>
    </location>
</feature>
<reference evidence="3 7" key="1">
    <citation type="journal article" date="2019" name="Sci. Rep.">
        <title>Orb-weaving spider Araneus ventricosus genome elucidates the spidroin gene catalogue.</title>
        <authorList>
            <person name="Kono N."/>
            <person name="Nakamura H."/>
            <person name="Ohtoshi R."/>
            <person name="Moran D.A.P."/>
            <person name="Shinohara A."/>
            <person name="Yoshida Y."/>
            <person name="Fujiwara M."/>
            <person name="Mori M."/>
            <person name="Tomita M."/>
            <person name="Arakawa K."/>
        </authorList>
    </citation>
    <scope>NUCLEOTIDE SEQUENCE [LARGE SCALE GENOMIC DNA]</scope>
</reference>
<evidence type="ECO:0000313" key="7">
    <source>
        <dbReference type="Proteomes" id="UP000499080"/>
    </source>
</evidence>
<keyword evidence="1" id="KW-0812">Transmembrane</keyword>
<evidence type="ECO:0000313" key="4">
    <source>
        <dbReference type="EMBL" id="GBL79791.1"/>
    </source>
</evidence>
<evidence type="ECO:0000256" key="1">
    <source>
        <dbReference type="SAM" id="Phobius"/>
    </source>
</evidence>
<dbReference type="EMBL" id="BGPR01080678">
    <property type="protein sequence ID" value="GBL79771.1"/>
    <property type="molecule type" value="Genomic_DNA"/>
</dbReference>
<dbReference type="EMBL" id="BGPR01080689">
    <property type="protein sequence ID" value="GBL79791.1"/>
    <property type="molecule type" value="Genomic_DNA"/>
</dbReference>
<evidence type="ECO:0000313" key="2">
    <source>
        <dbReference type="EMBL" id="GBL79771.1"/>
    </source>
</evidence>
<accession>A0A4Y2AIW1</accession>
<proteinExistence type="predicted"/>
<evidence type="ECO:0000313" key="6">
    <source>
        <dbReference type="EMBL" id="GBO40918.1"/>
    </source>
</evidence>
<protein>
    <submittedName>
        <fullName evidence="3">Uncharacterized protein</fullName>
    </submittedName>
</protein>
<dbReference type="EMBL" id="BGPR01080679">
    <property type="protein sequence ID" value="GBL79773.1"/>
    <property type="molecule type" value="Genomic_DNA"/>
</dbReference>
<keyword evidence="1" id="KW-0472">Membrane</keyword>
<keyword evidence="7" id="KW-1185">Reference proteome</keyword>
<dbReference type="AlphaFoldDB" id="A0A4Y2AIW1"/>
<organism evidence="3 7">
    <name type="scientific">Araneus ventricosus</name>
    <name type="common">Orbweaver spider</name>
    <name type="synonym">Epeira ventricosa</name>
    <dbReference type="NCBI Taxonomy" id="182803"/>
    <lineage>
        <taxon>Eukaryota</taxon>
        <taxon>Metazoa</taxon>
        <taxon>Ecdysozoa</taxon>
        <taxon>Arthropoda</taxon>
        <taxon>Chelicerata</taxon>
        <taxon>Arachnida</taxon>
        <taxon>Araneae</taxon>
        <taxon>Araneomorphae</taxon>
        <taxon>Entelegynae</taxon>
        <taxon>Araneoidea</taxon>
        <taxon>Araneidae</taxon>
        <taxon>Araneus</taxon>
    </lineage>
</organism>
<comment type="caution">
    <text evidence="3">The sequence shown here is derived from an EMBL/GenBank/DDBJ whole genome shotgun (WGS) entry which is preliminary data.</text>
</comment>
<evidence type="ECO:0000313" key="3">
    <source>
        <dbReference type="EMBL" id="GBL79773.1"/>
    </source>
</evidence>
<dbReference type="Proteomes" id="UP000499080">
    <property type="component" value="Unassembled WGS sequence"/>
</dbReference>
<name>A0A4Y2AIW1_ARAVE</name>
<gene>
    <name evidence="4" type="ORF">AVEN_110428_1</name>
    <name evidence="5" type="ORF">AVEN_113595_1</name>
    <name evidence="6" type="ORF">AVEN_175324_1</name>
    <name evidence="2" type="ORF">AVEN_246398_1</name>
    <name evidence="3" type="ORF">AVEN_248129_1</name>
</gene>
<sequence length="124" mass="14673">MDESAKDLRKRICIDFLKKPCFCLSHNLWCQECPASEKPSTKCCVHRIYLSWTVCYSDGNSWKCKSIKDKSLYCIFQIGLFFVAIILSHEKECLTIHKYSPEILCGEDFLVMENLFLQWEWLEM</sequence>
<dbReference type="EMBL" id="BGPR01080690">
    <property type="protein sequence ID" value="GBL79801.1"/>
    <property type="molecule type" value="Genomic_DNA"/>
</dbReference>
<dbReference type="EMBL" id="BGPR01066353">
    <property type="protein sequence ID" value="GBO40918.1"/>
    <property type="molecule type" value="Genomic_DNA"/>
</dbReference>
<keyword evidence="1" id="KW-1133">Transmembrane helix</keyword>
<evidence type="ECO:0000313" key="5">
    <source>
        <dbReference type="EMBL" id="GBL79801.1"/>
    </source>
</evidence>